<comment type="caution">
    <text evidence="3">The sequence shown here is derived from an EMBL/GenBank/DDBJ whole genome shotgun (WGS) entry which is preliminary data.</text>
</comment>
<dbReference type="SUPFAM" id="SSF50156">
    <property type="entry name" value="PDZ domain-like"/>
    <property type="match status" value="1"/>
</dbReference>
<dbReference type="EMBL" id="BMJQ01000007">
    <property type="protein sequence ID" value="GGF22225.1"/>
    <property type="molecule type" value="Genomic_DNA"/>
</dbReference>
<feature type="chain" id="PRO_5035182588" description="PDZ domain-containing protein" evidence="1">
    <location>
        <begin position="25"/>
        <end position="622"/>
    </location>
</feature>
<proteinExistence type="predicted"/>
<reference evidence="3" key="1">
    <citation type="journal article" date="2014" name="Int. J. Syst. Evol. Microbiol.">
        <title>Complete genome sequence of Corynebacterium casei LMG S-19264T (=DSM 44701T), isolated from a smear-ripened cheese.</title>
        <authorList>
            <consortium name="US DOE Joint Genome Institute (JGI-PGF)"/>
            <person name="Walter F."/>
            <person name="Albersmeier A."/>
            <person name="Kalinowski J."/>
            <person name="Ruckert C."/>
        </authorList>
    </citation>
    <scope>NUCLEOTIDE SEQUENCE</scope>
    <source>
        <strain evidence="3">CGMCC 1.15725</strain>
    </source>
</reference>
<reference evidence="3" key="2">
    <citation type="submission" date="2020-09" db="EMBL/GenBank/DDBJ databases">
        <authorList>
            <person name="Sun Q."/>
            <person name="Zhou Y."/>
        </authorList>
    </citation>
    <scope>NUCLEOTIDE SEQUENCE</scope>
    <source>
        <strain evidence="3">CGMCC 1.15725</strain>
    </source>
</reference>
<name>A0A8J2YU42_9PROT</name>
<accession>A0A8J2YU42</accession>
<keyword evidence="4" id="KW-1185">Reference proteome</keyword>
<dbReference type="Gene3D" id="2.30.42.10">
    <property type="match status" value="1"/>
</dbReference>
<sequence length="622" mass="65756">MGILNKLLPALIGFALAAATASMAADNPAARADHLLAKAKQATGGAAWDRLKSLSEHGAIAANGVEGTYETLTDLRHVLSVQRYVLGPLSGAEGWDGKTSWSADSTSQVRIEESQAAIAGRIQQAYRAAYAFFWPSRWPATRVYVGDRQADGVTYDAIKVTPKDADPFEIWIDRASHRIAREVQIVGEQPHTQILSDYRAAAGVLLPFVNRDTMGEAQFDMVATTARLEAVGTVKAQRFGAPPPPAEPDPFPPGRDQVTIPFTLANNHIYLKATIDGQAPQTFIFDTGAPALLDDAHAAAFGIHPEGALPAGGFGEKAAAMGFAKVPSLDVGGFTLHDQVFATLDNSVLARVEGVDFAGLLGYEIPKRAVTVIDYAKGEMTLIRPAVFRPPPGAVAVPFTFNEHVPMIEATVDGIAGQFELDTGARSALTIMRPFAETNHLVERYHASRWATAGFGVGGPAKELLARADALKIGSITLEHPVTLIAGGERGAGAASRVAGNIGGDLLRRFTLTLDYGHKLVYLQPNGGLRTADTFDRSGLWLMRAPDGTVDIADVTAGGPGEAAGLAIGDRIVAVDGINAADIPLSDLRDRLKAAPGTAVTLSTVHADQAPRDVVLRLADLI</sequence>
<gene>
    <name evidence="3" type="ORF">GCM10011611_30380</name>
</gene>
<protein>
    <recommendedName>
        <fullName evidence="2">PDZ domain-containing protein</fullName>
    </recommendedName>
</protein>
<organism evidence="3 4">
    <name type="scientific">Aliidongia dinghuensis</name>
    <dbReference type="NCBI Taxonomy" id="1867774"/>
    <lineage>
        <taxon>Bacteria</taxon>
        <taxon>Pseudomonadati</taxon>
        <taxon>Pseudomonadota</taxon>
        <taxon>Alphaproteobacteria</taxon>
        <taxon>Rhodospirillales</taxon>
        <taxon>Dongiaceae</taxon>
        <taxon>Aliidongia</taxon>
    </lineage>
</organism>
<dbReference type="Gene3D" id="2.40.70.10">
    <property type="entry name" value="Acid Proteases"/>
    <property type="match status" value="2"/>
</dbReference>
<dbReference type="Pfam" id="PF13650">
    <property type="entry name" value="Asp_protease_2"/>
    <property type="match status" value="1"/>
</dbReference>
<dbReference type="AlphaFoldDB" id="A0A8J2YU42"/>
<keyword evidence="1" id="KW-0732">Signal</keyword>
<feature type="domain" description="PDZ" evidence="2">
    <location>
        <begin position="539"/>
        <end position="597"/>
    </location>
</feature>
<dbReference type="InterPro" id="IPR036034">
    <property type="entry name" value="PDZ_sf"/>
</dbReference>
<dbReference type="InterPro" id="IPR021109">
    <property type="entry name" value="Peptidase_aspartic_dom_sf"/>
</dbReference>
<dbReference type="RefSeq" id="WP_189047183.1">
    <property type="nucleotide sequence ID" value="NZ_BMJQ01000007.1"/>
</dbReference>
<feature type="signal peptide" evidence="1">
    <location>
        <begin position="1"/>
        <end position="24"/>
    </location>
</feature>
<dbReference type="InterPro" id="IPR001478">
    <property type="entry name" value="PDZ"/>
</dbReference>
<evidence type="ECO:0000256" key="1">
    <source>
        <dbReference type="SAM" id="SignalP"/>
    </source>
</evidence>
<dbReference type="InterPro" id="IPR041489">
    <property type="entry name" value="PDZ_6"/>
</dbReference>
<dbReference type="SMART" id="SM00228">
    <property type="entry name" value="PDZ"/>
    <property type="match status" value="1"/>
</dbReference>
<dbReference type="Proteomes" id="UP000646365">
    <property type="component" value="Unassembled WGS sequence"/>
</dbReference>
<dbReference type="Pfam" id="PF17820">
    <property type="entry name" value="PDZ_6"/>
    <property type="match status" value="1"/>
</dbReference>
<evidence type="ECO:0000313" key="4">
    <source>
        <dbReference type="Proteomes" id="UP000646365"/>
    </source>
</evidence>
<evidence type="ECO:0000313" key="3">
    <source>
        <dbReference type="EMBL" id="GGF22225.1"/>
    </source>
</evidence>
<evidence type="ECO:0000259" key="2">
    <source>
        <dbReference type="PROSITE" id="PS50106"/>
    </source>
</evidence>
<dbReference type="PROSITE" id="PS50106">
    <property type="entry name" value="PDZ"/>
    <property type="match status" value="1"/>
</dbReference>